<dbReference type="STRING" id="1220926.S2K0K1"/>
<dbReference type="AlphaFoldDB" id="S2K0K1"/>
<name>S2K0K1_MUCC1</name>
<dbReference type="OrthoDB" id="2684236at2759"/>
<dbReference type="InterPro" id="IPR009836">
    <property type="entry name" value="GRDP-like"/>
</dbReference>
<keyword evidence="2" id="KW-1185">Reference proteome</keyword>
<protein>
    <submittedName>
        <fullName evidence="1">Uncharacterized protein</fullName>
    </submittedName>
</protein>
<organism evidence="1 2">
    <name type="scientific">Mucor circinelloides f. circinelloides (strain 1006PhL)</name>
    <name type="common">Mucormycosis agent</name>
    <name type="synonym">Calyptromyces circinelloides</name>
    <dbReference type="NCBI Taxonomy" id="1220926"/>
    <lineage>
        <taxon>Eukaryota</taxon>
        <taxon>Fungi</taxon>
        <taxon>Fungi incertae sedis</taxon>
        <taxon>Mucoromycota</taxon>
        <taxon>Mucoromycotina</taxon>
        <taxon>Mucoromycetes</taxon>
        <taxon>Mucorales</taxon>
        <taxon>Mucorineae</taxon>
        <taxon>Mucoraceae</taxon>
        <taxon>Mucor</taxon>
    </lineage>
</organism>
<sequence>MPFFNTNLPQESQQDEYPTFDKTVTVANCYYYLSLLERFVETTRNMSEDVLKVYLVRAEYRYYKWAYSKETDFGSIKNAIPPIDIAFFWQAHMLSPLRFFEDSIRNAQLSEYKNLKIPLKEIHEIDTGIPIHVLTAWKNVMGDEPYHLTQEHLLTNSSSNGSAKISCIVCFVKMEIDWNNYAEWRTNQKSAIKCHRCSCLFTIKHVGKANLIADLTNSRAVAGLLLKENGTRASVDRKEIGAIGPSRKIKAMPFNEGLKPLERLIDIHQAVKYEKDLDNSDRKTRIMDAVESTYMCNPYRGSSLDLIQAVARQYKFAFRVSQSFNWDLPQGIIKGIRQYSRFIHLIKTYPNLTAVPTIEIDLAWHTHMLFPARYRDFTTGYIGRFLNHDDNIAEEQLQQFVEHTDHAWKHFDEPKQETVVAKAVLPEKSEGFKIKMMRKMKMKSSTKKEPKAVDFEKLFYDAYHPGTFQTSPPYDFGADCKKPEDDAVKYDVKHVSFHDKREIKEFIDLRNSDNIMDEKFKRVKESDLGFIGTSTCGATDYLNNWEGSSTAIDKTGASSSGYDTVSYSQVFTSRGPLPPIDRSRLDKLPLDQRMQQLGLGSSPTEKSVSPTELESFNWYKVSFAWAVVYKDKAYVSKVISESSGGIGSSCGGAGIGNCVSGGAQGAEGALAVASLM</sequence>
<dbReference type="Pfam" id="PF07173">
    <property type="entry name" value="GRDP-like"/>
    <property type="match status" value="1"/>
</dbReference>
<dbReference type="PANTHER" id="PTHR34365:SF7">
    <property type="entry name" value="GLYCINE-RICH DOMAIN-CONTAINING PROTEIN 1"/>
    <property type="match status" value="1"/>
</dbReference>
<dbReference type="Proteomes" id="UP000014254">
    <property type="component" value="Unassembled WGS sequence"/>
</dbReference>
<accession>S2K0K1</accession>
<proteinExistence type="predicted"/>
<evidence type="ECO:0000313" key="2">
    <source>
        <dbReference type="Proteomes" id="UP000014254"/>
    </source>
</evidence>
<evidence type="ECO:0000313" key="1">
    <source>
        <dbReference type="EMBL" id="EPB88688.1"/>
    </source>
</evidence>
<dbReference type="PANTHER" id="PTHR34365">
    <property type="entry name" value="ENOLASE (DUF1399)"/>
    <property type="match status" value="1"/>
</dbReference>
<dbReference type="VEuPathDB" id="FungiDB:HMPREF1544_04447"/>
<gene>
    <name evidence="1" type="ORF">HMPREF1544_04447</name>
</gene>
<reference evidence="2" key="1">
    <citation type="submission" date="2013-05" db="EMBL/GenBank/DDBJ databases">
        <title>The Genome sequence of Mucor circinelloides f. circinelloides 1006PhL.</title>
        <authorList>
            <consortium name="The Broad Institute Genomics Platform"/>
            <person name="Cuomo C."/>
            <person name="Earl A."/>
            <person name="Findley K."/>
            <person name="Lee S.C."/>
            <person name="Walker B."/>
            <person name="Young S."/>
            <person name="Zeng Q."/>
            <person name="Gargeya S."/>
            <person name="Fitzgerald M."/>
            <person name="Haas B."/>
            <person name="Abouelleil A."/>
            <person name="Allen A.W."/>
            <person name="Alvarado L."/>
            <person name="Arachchi H.M."/>
            <person name="Berlin A.M."/>
            <person name="Chapman S.B."/>
            <person name="Gainer-Dewar J."/>
            <person name="Goldberg J."/>
            <person name="Griggs A."/>
            <person name="Gujja S."/>
            <person name="Hansen M."/>
            <person name="Howarth C."/>
            <person name="Imamovic A."/>
            <person name="Ireland A."/>
            <person name="Larimer J."/>
            <person name="McCowan C."/>
            <person name="Murphy C."/>
            <person name="Pearson M."/>
            <person name="Poon T.W."/>
            <person name="Priest M."/>
            <person name="Roberts A."/>
            <person name="Saif S."/>
            <person name="Shea T."/>
            <person name="Sisk P."/>
            <person name="Sykes S."/>
            <person name="Wortman J."/>
            <person name="Nusbaum C."/>
            <person name="Birren B."/>
        </authorList>
    </citation>
    <scope>NUCLEOTIDE SEQUENCE [LARGE SCALE GENOMIC DNA]</scope>
    <source>
        <strain evidence="2">1006PhL</strain>
    </source>
</reference>
<dbReference type="EMBL" id="KE123946">
    <property type="protein sequence ID" value="EPB88688.1"/>
    <property type="molecule type" value="Genomic_DNA"/>
</dbReference>
<dbReference type="InParanoid" id="S2K0K1"/>
<dbReference type="eggNOG" id="ENOG502RYJ5">
    <property type="taxonomic scope" value="Eukaryota"/>
</dbReference>